<name>A0A812QPV8_SYMPI</name>
<dbReference type="OrthoDB" id="412143at2759"/>
<comment type="caution">
    <text evidence="1">The sequence shown here is derived from an EMBL/GenBank/DDBJ whole genome shotgun (WGS) entry which is preliminary data.</text>
</comment>
<feature type="non-terminal residue" evidence="1">
    <location>
        <position position="1"/>
    </location>
</feature>
<dbReference type="AlphaFoldDB" id="A0A812QPV8"/>
<evidence type="ECO:0000313" key="2">
    <source>
        <dbReference type="Proteomes" id="UP000649617"/>
    </source>
</evidence>
<gene>
    <name evidence="1" type="ORF">SPIL2461_LOCUS9804</name>
</gene>
<sequence length="606" mass="68507">MLQDWVTGADAITQRIQNCTALADVYRTYCLQLEGSEVNVARVKNLRASKDRFASYQQPLSRAVLTFDALLNTLVWAITNRDGAEKQRYMRSLRSLDEEVLVLMAMCADIADENLRVLRVIDSEEFDAAEFPQELTFLVDRLHFLINRGGVLETGYTAYMLAYLEQPRGILLGNDARTIGGAARITPALLQRCCEIMQTYVVLALQTMHAEFPDYDLMQAFGVFNLRPACRGDNLDHVVWTERKQKDLDRLSMYAGQDPGRVRAQFCDLEPAARYEQAQTGCSSFEAWKTVALRFQCGKKSVCQRHPVDALFPVLIKYGAYSGATTSGVEQSFSVLQRFQPAERKHMLDATALDEACLMLLPDDPVLHARLCDRAVQIWADHLGAPRERSKVRVDKGIRRGPMVAAPGEPMTETAFIKKRRRDVAGKATSATASEAIEAARLSSYSDGRMEILEEEGFQCSKGYTNKIQAYLSNTLLESEIDEDLREAATAAKLHQEDLDKERTRKEDRLAEKLRPKHINMQSQRFHLQDDAWIADPKIARRNCVADLVDARAFVVRDPGNPPDGTVFLSDAFRHEEPELFNIVKDVAALPQSKWRVIRDMELFVD</sequence>
<dbReference type="Proteomes" id="UP000649617">
    <property type="component" value="Unassembled WGS sequence"/>
</dbReference>
<proteinExistence type="predicted"/>
<organism evidence="1 2">
    <name type="scientific">Symbiodinium pilosum</name>
    <name type="common">Dinoflagellate</name>
    <dbReference type="NCBI Taxonomy" id="2952"/>
    <lineage>
        <taxon>Eukaryota</taxon>
        <taxon>Sar</taxon>
        <taxon>Alveolata</taxon>
        <taxon>Dinophyceae</taxon>
        <taxon>Suessiales</taxon>
        <taxon>Symbiodiniaceae</taxon>
        <taxon>Symbiodinium</taxon>
    </lineage>
</organism>
<protein>
    <submittedName>
        <fullName evidence="1">Uncharacterized protein</fullName>
    </submittedName>
</protein>
<feature type="non-terminal residue" evidence="1">
    <location>
        <position position="606"/>
    </location>
</feature>
<accession>A0A812QPV8</accession>
<dbReference type="EMBL" id="CAJNIZ010017426">
    <property type="protein sequence ID" value="CAE7398124.1"/>
    <property type="molecule type" value="Genomic_DNA"/>
</dbReference>
<reference evidence="1" key="1">
    <citation type="submission" date="2021-02" db="EMBL/GenBank/DDBJ databases">
        <authorList>
            <person name="Dougan E. K."/>
            <person name="Rhodes N."/>
            <person name="Thang M."/>
            <person name="Chan C."/>
        </authorList>
    </citation>
    <scope>NUCLEOTIDE SEQUENCE</scope>
</reference>
<keyword evidence="2" id="KW-1185">Reference proteome</keyword>
<evidence type="ECO:0000313" key="1">
    <source>
        <dbReference type="EMBL" id="CAE7398124.1"/>
    </source>
</evidence>